<proteinExistence type="predicted"/>
<keyword evidence="2" id="KW-1185">Reference proteome</keyword>
<dbReference type="PIRSF" id="PIRSF028589">
    <property type="entry name" value="UCP028589"/>
    <property type="match status" value="1"/>
</dbReference>
<sequence length="253" mass="26706">MKDFSFQGKIYLGERRAGGRPGKLEWVGDAPNCTVTLNTESEDRTESFSGQRLQSARLRTSSTAELALTLNYFNAATLALGLYATVSEVVAGTATDEELPAGLVAGSIIALDNPNISDLVLVDSAAGPTTLVEGTHYAIESAQAGTIRILSVVGLTQPVIADSYDYAAGKSAAMFTADPPERYFLMDGINTITGERVRAHLYRVQFNPASSIPLINSSFGQLELSGAALFDVDAANDSELGGFGKFELPAEAA</sequence>
<dbReference type="Proteomes" id="UP001430360">
    <property type="component" value="Unassembled WGS sequence"/>
</dbReference>
<reference evidence="1" key="1">
    <citation type="submission" date="2021-12" db="EMBL/GenBank/DDBJ databases">
        <authorList>
            <person name="Ulrich A."/>
        </authorList>
    </citation>
    <scope>NUCLEOTIDE SEQUENCE</scope>
    <source>
        <strain evidence="1">A1P009</strain>
    </source>
</reference>
<dbReference type="InterPro" id="IPR016893">
    <property type="entry name" value="UCP028589"/>
</dbReference>
<evidence type="ECO:0000313" key="2">
    <source>
        <dbReference type="Proteomes" id="UP001430360"/>
    </source>
</evidence>
<dbReference type="RefSeq" id="WP_232135978.1">
    <property type="nucleotide sequence ID" value="NZ_JAJQKU010000002.1"/>
</dbReference>
<gene>
    <name evidence="1" type="ORF">LTT95_08835</name>
</gene>
<evidence type="ECO:0000313" key="1">
    <source>
        <dbReference type="EMBL" id="MCD9097043.1"/>
    </source>
</evidence>
<protein>
    <recommendedName>
        <fullName evidence="3">Major tail protein</fullName>
    </recommendedName>
</protein>
<organism evidence="1 2">
    <name type="scientific">Luteimonas fraxinea</name>
    <dbReference type="NCBI Taxonomy" id="2901869"/>
    <lineage>
        <taxon>Bacteria</taxon>
        <taxon>Pseudomonadati</taxon>
        <taxon>Pseudomonadota</taxon>
        <taxon>Gammaproteobacteria</taxon>
        <taxon>Lysobacterales</taxon>
        <taxon>Lysobacteraceae</taxon>
        <taxon>Luteimonas</taxon>
    </lineage>
</organism>
<name>A0ABS8UC19_9GAMM</name>
<dbReference type="EMBL" id="JAJQKU010000002">
    <property type="protein sequence ID" value="MCD9097043.1"/>
    <property type="molecule type" value="Genomic_DNA"/>
</dbReference>
<comment type="caution">
    <text evidence="1">The sequence shown here is derived from an EMBL/GenBank/DDBJ whole genome shotgun (WGS) entry which is preliminary data.</text>
</comment>
<accession>A0ABS8UC19</accession>
<evidence type="ECO:0008006" key="3">
    <source>
        <dbReference type="Google" id="ProtNLM"/>
    </source>
</evidence>
<reference evidence="1" key="2">
    <citation type="journal article" date="2022" name="Syst. Appl. Microbiol.">
        <title>Physiological and genomic characterisation of Luteimonas fraxinea sp. nov., a bacterial species associated with trees tolerant to ash dieback.</title>
        <authorList>
            <person name="Ulrich K."/>
            <person name="Becker R."/>
            <person name="Behrendt U."/>
            <person name="Kube M."/>
            <person name="Schneck V."/>
            <person name="Ulrich A."/>
        </authorList>
    </citation>
    <scope>NUCLEOTIDE SEQUENCE</scope>
    <source>
        <strain evidence="1">A1P009</strain>
    </source>
</reference>